<organism evidence="6 7">
    <name type="scientific">Kluyvera cryocrescens</name>
    <name type="common">Kluyvera citrophila</name>
    <dbReference type="NCBI Taxonomy" id="580"/>
    <lineage>
        <taxon>Bacteria</taxon>
        <taxon>Pseudomonadati</taxon>
        <taxon>Pseudomonadota</taxon>
        <taxon>Gammaproteobacteria</taxon>
        <taxon>Enterobacterales</taxon>
        <taxon>Enterobacteriaceae</taxon>
        <taxon>Kluyvera</taxon>
    </lineage>
</organism>
<dbReference type="PANTHER" id="PTHR32303">
    <property type="entry name" value="QUINOPROTEIN ALCOHOL DEHYDROGENASE (CYTOCHROME C)"/>
    <property type="match status" value="1"/>
</dbReference>
<protein>
    <submittedName>
        <fullName evidence="6">Quinate/shikimate dehydrogenase (Quinone)</fullName>
        <ecNumber evidence="6">1.1.5.8</ecNumber>
    </submittedName>
</protein>
<feature type="transmembrane region" description="Helical" evidence="4">
    <location>
        <begin position="43"/>
        <end position="60"/>
    </location>
</feature>
<comment type="cofactor">
    <cofactor evidence="1">
        <name>pyrroloquinoline quinone</name>
        <dbReference type="ChEBI" id="CHEBI:58442"/>
    </cofactor>
</comment>
<dbReference type="Pfam" id="PF01011">
    <property type="entry name" value="PQQ"/>
    <property type="match status" value="1"/>
</dbReference>
<keyword evidence="4" id="KW-1133">Transmembrane helix</keyword>
<gene>
    <name evidence="6" type="primary">quiA_3</name>
    <name evidence="6" type="ORF">NCTC12993_06783</name>
</gene>
<dbReference type="SMART" id="SM00564">
    <property type="entry name" value="PQQ"/>
    <property type="match status" value="2"/>
</dbReference>
<comment type="similarity">
    <text evidence="2">Belongs to the bacterial PQQ dehydrogenase family.</text>
</comment>
<dbReference type="Proteomes" id="UP000401081">
    <property type="component" value="Unassembled WGS sequence"/>
</dbReference>
<keyword evidence="4" id="KW-0472">Membrane</keyword>
<dbReference type="InterPro" id="IPR002372">
    <property type="entry name" value="PQQ_rpt_dom"/>
</dbReference>
<feature type="transmembrane region" description="Helical" evidence="4">
    <location>
        <begin position="89"/>
        <end position="112"/>
    </location>
</feature>
<evidence type="ECO:0000256" key="3">
    <source>
        <dbReference type="ARBA" id="ARBA00023002"/>
    </source>
</evidence>
<evidence type="ECO:0000256" key="2">
    <source>
        <dbReference type="ARBA" id="ARBA00008156"/>
    </source>
</evidence>
<feature type="domain" description="Pyrrolo-quinoline quinone repeat" evidence="5">
    <location>
        <begin position="169"/>
        <end position="332"/>
    </location>
</feature>
<evidence type="ECO:0000313" key="7">
    <source>
        <dbReference type="Proteomes" id="UP000401081"/>
    </source>
</evidence>
<proteinExistence type="inferred from homology"/>
<keyword evidence="7" id="KW-1185">Reference proteome</keyword>
<name>A0A485CPR7_KLUCR</name>
<dbReference type="EC" id="1.1.5.8" evidence="6"/>
<sequence length="354" mass="38243">MATGNVPRGFPRILQWLLIALMMIIGLAIGILGAKLAAVGGSWFFALMGLVMVVSAILIARQRRGGIVLYSLAFIVAIIWSIQDAGWGYWPLFSRLFAFGVLAMLSALVWPFMSSSTTVRKGPAFGLAAIFAVVLLASLGWMFKPQTLVSATEAVPVKPVAAGEEQKNWEHWGNTTHGDRFAALDQINKQNIDKLKVAWVAHTGDIPVSNGSGAEDQNTPLQVGDTLFVCTPYSKVLALDVDSGKEKWRYDSKATAPNWQRCRGLGYFEDTQALSAPTASTQPAACPRRLFLPTTDARLIAINADNGQLCEDFGNHGVVDLSVGMGGNQTGILPANVYPSGCRQCCRSRWPRSG</sequence>
<dbReference type="AlphaFoldDB" id="A0A485CPR7"/>
<accession>A0A485CPR7</accession>
<dbReference type="SUPFAM" id="SSF50998">
    <property type="entry name" value="Quinoprotein alcohol dehydrogenase-like"/>
    <property type="match status" value="1"/>
</dbReference>
<feature type="transmembrane region" description="Helical" evidence="4">
    <location>
        <begin position="16"/>
        <end position="37"/>
    </location>
</feature>
<keyword evidence="3 6" id="KW-0560">Oxidoreductase</keyword>
<feature type="transmembrane region" description="Helical" evidence="4">
    <location>
        <begin position="67"/>
        <end position="83"/>
    </location>
</feature>
<dbReference type="GO" id="GO:0047519">
    <property type="term" value="F:quinate dehydrogenase (quinone) activity"/>
    <property type="evidence" value="ECO:0007669"/>
    <property type="project" value="UniProtKB-EC"/>
</dbReference>
<evidence type="ECO:0000313" key="6">
    <source>
        <dbReference type="EMBL" id="VFS86769.1"/>
    </source>
</evidence>
<evidence type="ECO:0000256" key="4">
    <source>
        <dbReference type="SAM" id="Phobius"/>
    </source>
</evidence>
<evidence type="ECO:0000259" key="5">
    <source>
        <dbReference type="Pfam" id="PF01011"/>
    </source>
</evidence>
<dbReference type="EMBL" id="CAADJD010000028">
    <property type="protein sequence ID" value="VFS86769.1"/>
    <property type="molecule type" value="Genomic_DNA"/>
</dbReference>
<feature type="transmembrane region" description="Helical" evidence="4">
    <location>
        <begin position="124"/>
        <end position="143"/>
    </location>
</feature>
<reference evidence="6 7" key="1">
    <citation type="submission" date="2019-03" db="EMBL/GenBank/DDBJ databases">
        <authorList>
            <consortium name="Pathogen Informatics"/>
        </authorList>
    </citation>
    <scope>NUCLEOTIDE SEQUENCE [LARGE SCALE GENOMIC DNA]</scope>
    <source>
        <strain evidence="6 7">NCTC12993</strain>
    </source>
</reference>
<dbReference type="InterPro" id="IPR011047">
    <property type="entry name" value="Quinoprotein_ADH-like_sf"/>
</dbReference>
<dbReference type="InterPro" id="IPR018391">
    <property type="entry name" value="PQQ_b-propeller_rpt"/>
</dbReference>
<dbReference type="PANTHER" id="PTHR32303:SF4">
    <property type="entry name" value="QUINOPROTEIN GLUCOSE DEHYDROGENASE"/>
    <property type="match status" value="1"/>
</dbReference>
<dbReference type="Gene3D" id="2.140.10.10">
    <property type="entry name" value="Quinoprotein alcohol dehydrogenase-like superfamily"/>
    <property type="match status" value="1"/>
</dbReference>
<keyword evidence="4" id="KW-0812">Transmembrane</keyword>
<evidence type="ECO:0000256" key="1">
    <source>
        <dbReference type="ARBA" id="ARBA00001931"/>
    </source>
</evidence>